<dbReference type="InterPro" id="IPR027417">
    <property type="entry name" value="P-loop_NTPase"/>
</dbReference>
<dbReference type="SMART" id="SM00240">
    <property type="entry name" value="FHA"/>
    <property type="match status" value="1"/>
</dbReference>
<evidence type="ECO:0000256" key="2">
    <source>
        <dbReference type="ARBA" id="ARBA00022741"/>
    </source>
</evidence>
<dbReference type="Gene3D" id="3.40.50.300">
    <property type="entry name" value="P-loop containing nucleotide triphosphate hydrolases"/>
    <property type="match status" value="2"/>
</dbReference>
<keyword evidence="6" id="KW-0812">Transmembrane</keyword>
<dbReference type="InterPro" id="IPR008984">
    <property type="entry name" value="SMAD_FHA_dom_sf"/>
</dbReference>
<dbReference type="EMBL" id="DVKQ01000052">
    <property type="protein sequence ID" value="HIT37616.1"/>
    <property type="molecule type" value="Genomic_DNA"/>
</dbReference>
<proteinExistence type="predicted"/>
<dbReference type="Pfam" id="PF00498">
    <property type="entry name" value="FHA"/>
    <property type="match status" value="1"/>
</dbReference>
<dbReference type="CDD" id="cd00060">
    <property type="entry name" value="FHA"/>
    <property type="match status" value="1"/>
</dbReference>
<feature type="domain" description="FtsK" evidence="8">
    <location>
        <begin position="698"/>
        <end position="904"/>
    </location>
</feature>
<dbReference type="SUPFAM" id="SSF49879">
    <property type="entry name" value="SMAD/FHA domain"/>
    <property type="match status" value="1"/>
</dbReference>
<dbReference type="Gene3D" id="2.60.200.20">
    <property type="match status" value="1"/>
</dbReference>
<dbReference type="PROSITE" id="PS50006">
    <property type="entry name" value="FHA_DOMAIN"/>
    <property type="match status" value="1"/>
</dbReference>
<evidence type="ECO:0000256" key="4">
    <source>
        <dbReference type="PROSITE-ProRule" id="PRU00289"/>
    </source>
</evidence>
<dbReference type="PANTHER" id="PTHR22683:SF1">
    <property type="entry name" value="TYPE VII SECRETION SYSTEM PROTEIN ESSC"/>
    <property type="match status" value="1"/>
</dbReference>
<dbReference type="InterPro" id="IPR000253">
    <property type="entry name" value="FHA_dom"/>
</dbReference>
<dbReference type="GO" id="GO:0003677">
    <property type="term" value="F:DNA binding"/>
    <property type="evidence" value="ECO:0007669"/>
    <property type="project" value="InterPro"/>
</dbReference>
<dbReference type="Proteomes" id="UP000886833">
    <property type="component" value="Unassembled WGS sequence"/>
</dbReference>
<dbReference type="NCBIfam" id="TIGR03928">
    <property type="entry name" value="T7_EssCb_Firm"/>
    <property type="match status" value="1"/>
</dbReference>
<evidence type="ECO:0000256" key="6">
    <source>
        <dbReference type="SAM" id="Phobius"/>
    </source>
</evidence>
<evidence type="ECO:0000256" key="5">
    <source>
        <dbReference type="SAM" id="Coils"/>
    </source>
</evidence>
<feature type="transmembrane region" description="Helical" evidence="6">
    <location>
        <begin position="264"/>
        <end position="284"/>
    </location>
</feature>
<keyword evidence="6" id="KW-1133">Transmembrane helix</keyword>
<organism evidence="9 10">
    <name type="scientific">Candidatus Onthousia faecipullorum</name>
    <dbReference type="NCBI Taxonomy" id="2840887"/>
    <lineage>
        <taxon>Bacteria</taxon>
        <taxon>Bacillati</taxon>
        <taxon>Bacillota</taxon>
        <taxon>Bacilli</taxon>
        <taxon>Candidatus Onthousia</taxon>
    </lineage>
</organism>
<feature type="transmembrane region" description="Helical" evidence="6">
    <location>
        <begin position="296"/>
        <end position="319"/>
    </location>
</feature>
<dbReference type="InterPro" id="IPR050206">
    <property type="entry name" value="FtsK/SpoIIIE/SftA"/>
</dbReference>
<sequence>MIVYIIDENKLISLTLPQKVYGSYWISDINDDNQEKRIINIQEENGKWIVYSNKNVSIINNNQPINKVVLEAYNFFLLKLKNQDGYLILYVLPLNDQSKKNYTINNNQVITIGSSNANAIIYKNPLTSPHHAKLEYKNNTWLIEDLNSQNGTFVNNLVIPKEKIIVLNHGDIIFIMGLKIIVLANQIVINNPLNSVVVNKSILKEKTMEQKTENIKTEEDELEINLYEENDYFVRMPRFTEILETKNFKIDAHPNINEQEQTPLIMTLGPMLTMGTTSFVMLLVSFMSLQDKNRSLYSVLPTMAISISMLAGILIWPTINRKITRKQQKKKIEEMEKAYSEYLTKKEQELRQIITTEKQVLLSNSLSPTECYEFIINKNRRLWERELQQKDFLNLRLGIGKEKVKINIDYPIEHFKVNQDLLDERMRLIIDKNKEIDGAPITQSFIEKNISAIIGNYSYTKQYVDTLILQMVALHSYHDLKIIIMTNKGRAKYWEYMKLMPHNFNHDKSMRFFATNFDECKEVSTYLQQILKARKEVKKTSNEAAYKLFDTYYIIITDDYKMAKNNPIIEEILEMEDNLGFSLLILNSSLTNLPTRCKSFISINDLKDGGVFENELNKETQKSFSIELVNKINLYQCALILSNIPIKDKDDNYDLPKQIGFLEMYNVGTIEQLNSLERWQVNNPVLSLSAPIGYGTNGQVFKLDLHEKEQGPHGLIAGMTGSGKSEFIITYILSMAINYHPDEVQFLLIDYKGGGLVGAFENKETGLRLPHLTGSITNLETADINRALSSIESELKRRQLLFNKARDKLGEGTIDIYKYQKYYREKQLDTPISHLFIISDEFAELKTDQPEFMDQLISTARIGRSLGVHLILATQKPSGVVNDQIWSNSRFKVCLKVQDASDSNEVIKRPDAATIKETGRFYLQVGYDELFSMGQAAYAGVPYYPQDKVYKEIDSSIIFIDNIARNIKTITMPKNVNLELKGEQLPNIVKYLDSIASKENIKVHNLWLEKLKSIIYIDDLKKKYQFKKIPYNITPIIGEYDNPKEQKQGLVTLDFTTKGNAIIYSINEKNTIVNTLLYSLITTYTSKEVNIYVLDFDSETLKIYKNCPSVGDVVFVNEKEKVDKLFKLLNQEIEQRKKKFQDYNGSYEYYISHSSVKLPTIILLISGYENFKETYEEEEIILSKITRDGVKYGLYTIVTAISDRSIRLSLRANFSQIVPLKLNSAIEYNMVLGKKCPTISETANRGIIIINDNPFEFQTATICENEKLHDYIKGICDYLKQNENTKAKPIPILPEKVTISMINNDLKSIESIPIGIEEETLEISTYNFTKNLINLINAEDVDALTSFTKLLIKELSIIKTTKIMVIDYKNLYQEEMSNVIYINGQNLDINNIFKDIEESENKCLIFINDAEQFIKHIQTKIGNDITSYLTKLFNLKKCYLVFNTDLFNIKKLAYESWFRQFTSLDNAIWIGKGLNNTTIHNLITPLRILASPLPPNFGYNIKNGKAIKIKVLEGDTDE</sequence>
<keyword evidence="5" id="KW-0175">Coiled coil</keyword>
<reference evidence="9" key="1">
    <citation type="submission" date="2020-10" db="EMBL/GenBank/DDBJ databases">
        <authorList>
            <person name="Gilroy R."/>
        </authorList>
    </citation>
    <scope>NUCLEOTIDE SEQUENCE</scope>
    <source>
        <strain evidence="9">CHK195-26880</strain>
    </source>
</reference>
<keyword evidence="6" id="KW-0472">Membrane</keyword>
<dbReference type="GO" id="GO:0016020">
    <property type="term" value="C:membrane"/>
    <property type="evidence" value="ECO:0007669"/>
    <property type="project" value="UniProtKB-SubCell"/>
</dbReference>
<accession>A0A9D1KBX7</accession>
<feature type="binding site" evidence="4">
    <location>
        <begin position="1063"/>
        <end position="1070"/>
    </location>
    <ligand>
        <name>ATP</name>
        <dbReference type="ChEBI" id="CHEBI:30616"/>
    </ligand>
</feature>
<keyword evidence="3 4" id="KW-0067">ATP-binding</keyword>
<evidence type="ECO:0000259" key="8">
    <source>
        <dbReference type="PROSITE" id="PS50901"/>
    </source>
</evidence>
<dbReference type="PANTHER" id="PTHR22683">
    <property type="entry name" value="SPORULATION PROTEIN RELATED"/>
    <property type="match status" value="1"/>
</dbReference>
<dbReference type="InterPro" id="IPR002543">
    <property type="entry name" value="FtsK_dom"/>
</dbReference>
<protein>
    <submittedName>
        <fullName evidence="9">Type VII secretion protein EssC</fullName>
    </submittedName>
</protein>
<evidence type="ECO:0000256" key="3">
    <source>
        <dbReference type="ARBA" id="ARBA00022840"/>
    </source>
</evidence>
<feature type="coiled-coil region" evidence="5">
    <location>
        <begin position="325"/>
        <end position="352"/>
    </location>
</feature>
<name>A0A9D1KBX7_9FIRM</name>
<dbReference type="PROSITE" id="PS50901">
    <property type="entry name" value="FTSK"/>
    <property type="match status" value="2"/>
</dbReference>
<evidence type="ECO:0000313" key="9">
    <source>
        <dbReference type="EMBL" id="HIT37616.1"/>
    </source>
</evidence>
<feature type="binding site" evidence="4">
    <location>
        <begin position="718"/>
        <end position="725"/>
    </location>
    <ligand>
        <name>ATP</name>
        <dbReference type="ChEBI" id="CHEBI:30616"/>
    </ligand>
</feature>
<gene>
    <name evidence="9" type="primary">essC</name>
    <name evidence="9" type="ORF">IAB59_03965</name>
</gene>
<keyword evidence="2 4" id="KW-0547">Nucleotide-binding</keyword>
<comment type="caution">
    <text evidence="9">The sequence shown here is derived from an EMBL/GenBank/DDBJ whole genome shotgun (WGS) entry which is preliminary data.</text>
</comment>
<evidence type="ECO:0000256" key="1">
    <source>
        <dbReference type="ARBA" id="ARBA00022737"/>
    </source>
</evidence>
<dbReference type="SUPFAM" id="SSF52540">
    <property type="entry name" value="P-loop containing nucleoside triphosphate hydrolases"/>
    <property type="match status" value="1"/>
</dbReference>
<dbReference type="InterPro" id="IPR023839">
    <property type="entry name" value="Firmicutes_EssC_C"/>
</dbReference>
<evidence type="ECO:0000313" key="10">
    <source>
        <dbReference type="Proteomes" id="UP000886833"/>
    </source>
</evidence>
<feature type="domain" description="FtsK" evidence="8">
    <location>
        <begin position="1048"/>
        <end position="1229"/>
    </location>
</feature>
<evidence type="ECO:0000259" key="7">
    <source>
        <dbReference type="PROSITE" id="PS50006"/>
    </source>
</evidence>
<dbReference type="Pfam" id="PF01580">
    <property type="entry name" value="FtsK_SpoIIIE"/>
    <property type="match status" value="2"/>
</dbReference>
<reference evidence="9" key="2">
    <citation type="journal article" date="2021" name="PeerJ">
        <title>Extensive microbial diversity within the chicken gut microbiome revealed by metagenomics and culture.</title>
        <authorList>
            <person name="Gilroy R."/>
            <person name="Ravi A."/>
            <person name="Getino M."/>
            <person name="Pursley I."/>
            <person name="Horton D.L."/>
            <person name="Alikhan N.F."/>
            <person name="Baker D."/>
            <person name="Gharbi K."/>
            <person name="Hall N."/>
            <person name="Watson M."/>
            <person name="Adriaenssens E.M."/>
            <person name="Foster-Nyarko E."/>
            <person name="Jarju S."/>
            <person name="Secka A."/>
            <person name="Antonio M."/>
            <person name="Oren A."/>
            <person name="Chaudhuri R.R."/>
            <person name="La Ragione R."/>
            <person name="Hildebrand F."/>
            <person name="Pallen M.J."/>
        </authorList>
    </citation>
    <scope>NUCLEOTIDE SEQUENCE</scope>
    <source>
        <strain evidence="9">CHK195-26880</strain>
    </source>
</reference>
<feature type="domain" description="FHA" evidence="7">
    <location>
        <begin position="110"/>
        <end position="159"/>
    </location>
</feature>
<dbReference type="GO" id="GO:0005524">
    <property type="term" value="F:ATP binding"/>
    <property type="evidence" value="ECO:0007669"/>
    <property type="project" value="UniProtKB-UniRule"/>
</dbReference>
<keyword evidence="1" id="KW-0677">Repeat</keyword>